<dbReference type="Proteomes" id="UP000241462">
    <property type="component" value="Unassembled WGS sequence"/>
</dbReference>
<dbReference type="AlphaFoldDB" id="A0A2T3AJE4"/>
<dbReference type="InParanoid" id="A0A2T3AJE4"/>
<feature type="region of interest" description="Disordered" evidence="1">
    <location>
        <begin position="230"/>
        <end position="249"/>
    </location>
</feature>
<protein>
    <submittedName>
        <fullName evidence="2">Uncharacterized protein</fullName>
    </submittedName>
</protein>
<dbReference type="PANTHER" id="PTHR38790">
    <property type="entry name" value="2EXR DOMAIN-CONTAINING PROTEIN-RELATED"/>
    <property type="match status" value="1"/>
</dbReference>
<proteinExistence type="predicted"/>
<reference evidence="2 3" key="1">
    <citation type="journal article" date="2018" name="Mycol. Prog.">
        <title>Coniella lustricola, a new species from submerged detritus.</title>
        <authorList>
            <person name="Raudabaugh D.B."/>
            <person name="Iturriaga T."/>
            <person name="Carver A."/>
            <person name="Mondo S."/>
            <person name="Pangilinan J."/>
            <person name="Lipzen A."/>
            <person name="He G."/>
            <person name="Amirebrahimi M."/>
            <person name="Grigoriev I.V."/>
            <person name="Miller A.N."/>
        </authorList>
    </citation>
    <scope>NUCLEOTIDE SEQUENCE [LARGE SCALE GENOMIC DNA]</scope>
    <source>
        <strain evidence="2 3">B22-T-1</strain>
    </source>
</reference>
<evidence type="ECO:0000256" key="1">
    <source>
        <dbReference type="SAM" id="MobiDB-lite"/>
    </source>
</evidence>
<gene>
    <name evidence="2" type="ORF">BD289DRAFT_423690</name>
</gene>
<keyword evidence="3" id="KW-1185">Reference proteome</keyword>
<evidence type="ECO:0000313" key="3">
    <source>
        <dbReference type="Proteomes" id="UP000241462"/>
    </source>
</evidence>
<accession>A0A2T3AJE4</accession>
<evidence type="ECO:0000313" key="2">
    <source>
        <dbReference type="EMBL" id="PSS00692.1"/>
    </source>
</evidence>
<sequence>MSLREEVSCILQLLGQCILGTRVLGYLGTWSDQQSYTMPGSHHTVTNHPSPPTHINTFHLSSNRNLHSIAHKMYLMEEILRHWRLLAPSAPRIDLDNSGGGTTNPQSVSPLFSMLPRDIRFEIYAAFWQQHILPSPSSSETASNERNIVSNPRLGQHIKCSTPDDGLKGMHFVRFPCVLRHDEFDGLDKDSESDNDGYGESWAPDAADYDDPGDVGAAYLDLEVRMQQTGSLVDGRSSRSGNKKQRESPWCGHDACMAMYLKWKTQAAAATTATSQAGSCSNNSSPMGLLAPLLLCKETYREAAPLLYSATRFLFENEDAARRFVAVVPRGLRHFVRHVDILATVEYVQLETPEQDKNPEQTLEEPLETQEQEQTSELLGLCRLLGRGFPHLRDLRITLHVSHSSDPQNQAQQLPPTEEPFYKPLYALAKRLDERLRQLDVKMPVQAPVASTSSSYDPSSFEQLGRGKVRFEVVPPGRHHVWRSDEHKLHGACPTRVVREPKG</sequence>
<feature type="compositionally biased region" description="Acidic residues" evidence="1">
    <location>
        <begin position="362"/>
        <end position="371"/>
    </location>
</feature>
<organism evidence="2 3">
    <name type="scientific">Coniella lustricola</name>
    <dbReference type="NCBI Taxonomy" id="2025994"/>
    <lineage>
        <taxon>Eukaryota</taxon>
        <taxon>Fungi</taxon>
        <taxon>Dikarya</taxon>
        <taxon>Ascomycota</taxon>
        <taxon>Pezizomycotina</taxon>
        <taxon>Sordariomycetes</taxon>
        <taxon>Sordariomycetidae</taxon>
        <taxon>Diaporthales</taxon>
        <taxon>Schizoparmaceae</taxon>
        <taxon>Coniella</taxon>
    </lineage>
</organism>
<name>A0A2T3AJE4_9PEZI</name>
<feature type="region of interest" description="Disordered" evidence="1">
    <location>
        <begin position="352"/>
        <end position="371"/>
    </location>
</feature>
<dbReference type="EMBL" id="KZ678382">
    <property type="protein sequence ID" value="PSS00692.1"/>
    <property type="molecule type" value="Genomic_DNA"/>
</dbReference>
<dbReference type="OrthoDB" id="4757095at2759"/>
<feature type="region of interest" description="Disordered" evidence="1">
    <location>
        <begin position="188"/>
        <end position="210"/>
    </location>
</feature>